<keyword evidence="3" id="KW-1185">Reference proteome</keyword>
<name>A0A6H2EM03_9ACTO</name>
<feature type="transmembrane region" description="Helical" evidence="1">
    <location>
        <begin position="21"/>
        <end position="39"/>
    </location>
</feature>
<dbReference type="AlphaFoldDB" id="A0A6H2EM03"/>
<keyword evidence="1" id="KW-0472">Membrane</keyword>
<reference evidence="2 3" key="1">
    <citation type="submission" date="2020-03" db="EMBL/GenBank/DDBJ databases">
        <title>Complete genome of Arcanobacterium buesumensis sp. nov. strain 2701.</title>
        <authorList>
            <person name="Borowiak M."/>
            <person name="Alssahen M."/>
            <person name="Laemmler C."/>
            <person name="Malorny B."/>
            <person name="Hassan A."/>
            <person name="Prenger-Berninghoff E."/>
            <person name="Ploetz M."/>
            <person name="Abdulmawjood A."/>
        </authorList>
    </citation>
    <scope>NUCLEOTIDE SEQUENCE [LARGE SCALE GENOMIC DNA]</scope>
    <source>
        <strain evidence="2 3">2701</strain>
    </source>
</reference>
<sequence>MFLLLLRQEFTSQKSWLSSTFLTASLIAIVSFVVSLPHIPGLTAFSYFTMVATAIGTPVVIMIGLGAEYWQSMSGERGYFTHTIPAKPSELFWAKTLFAFLVEMRALGFTLLVLLALALSNAWENDMSLGDFLEPYKEYLQSKPTWLVVAALLYIVLGLVNIILQGAAVLSISALGRFSGSTASNIAIGFAGLYLANQAVGAVGTLLLPLSVRISDLSLTWESMLPSIVHSIQTDTQPELFGIGLLITLPILTIVLVWFGIRAIARTSLR</sequence>
<dbReference type="RefSeq" id="WP_168918028.1">
    <property type="nucleotide sequence ID" value="NZ_CP050804.1"/>
</dbReference>
<accession>A0A6H2EM03</accession>
<dbReference type="Proteomes" id="UP000502298">
    <property type="component" value="Chromosome"/>
</dbReference>
<organism evidence="2 3">
    <name type="scientific">Arcanobacterium buesumense</name>
    <dbReference type="NCBI Taxonomy" id="2722751"/>
    <lineage>
        <taxon>Bacteria</taxon>
        <taxon>Bacillati</taxon>
        <taxon>Actinomycetota</taxon>
        <taxon>Actinomycetes</taxon>
        <taxon>Actinomycetales</taxon>
        <taxon>Actinomycetaceae</taxon>
        <taxon>Arcanobacterium</taxon>
    </lineage>
</organism>
<feature type="transmembrane region" description="Helical" evidence="1">
    <location>
        <begin position="45"/>
        <end position="67"/>
    </location>
</feature>
<feature type="transmembrane region" description="Helical" evidence="1">
    <location>
        <begin position="240"/>
        <end position="261"/>
    </location>
</feature>
<dbReference type="EMBL" id="CP050804">
    <property type="protein sequence ID" value="QJC22097.1"/>
    <property type="molecule type" value="Genomic_DNA"/>
</dbReference>
<keyword evidence="1" id="KW-1133">Transmembrane helix</keyword>
<evidence type="ECO:0000313" key="3">
    <source>
        <dbReference type="Proteomes" id="UP000502298"/>
    </source>
</evidence>
<proteinExistence type="predicted"/>
<evidence type="ECO:0000256" key="1">
    <source>
        <dbReference type="SAM" id="Phobius"/>
    </source>
</evidence>
<protein>
    <recommendedName>
        <fullName evidence="4">ABC transporter permease</fullName>
    </recommendedName>
</protein>
<gene>
    <name evidence="2" type="ORF">HC352_05975</name>
</gene>
<evidence type="ECO:0000313" key="2">
    <source>
        <dbReference type="EMBL" id="QJC22097.1"/>
    </source>
</evidence>
<evidence type="ECO:0008006" key="4">
    <source>
        <dbReference type="Google" id="ProtNLM"/>
    </source>
</evidence>
<feature type="transmembrane region" description="Helical" evidence="1">
    <location>
        <begin position="97"/>
        <end position="119"/>
    </location>
</feature>
<dbReference type="KEGG" id="arca:HC352_05975"/>
<keyword evidence="1" id="KW-0812">Transmembrane</keyword>
<feature type="transmembrane region" description="Helical" evidence="1">
    <location>
        <begin position="187"/>
        <end position="208"/>
    </location>
</feature>
<feature type="transmembrane region" description="Helical" evidence="1">
    <location>
        <begin position="146"/>
        <end position="175"/>
    </location>
</feature>